<protein>
    <submittedName>
        <fullName evidence="2">Uncharacterized protein</fullName>
    </submittedName>
</protein>
<name>A0A8I3A7K1_9AGAM</name>
<comment type="caution">
    <text evidence="2">The sequence shown here is derived from an EMBL/GenBank/DDBJ whole genome shotgun (WGS) entry which is preliminary data.</text>
</comment>
<sequence>MSEHTHKRKCSLQDSTVDISKMRMVLNRLEALKVELEGVEETEEELHSISEHVLALENILKGAKKPRVTFSTITSDDLKKAGVMRKRLMFDDAKITGLTNGLTTDAKADIADLHSRIKNIYARVNMDYEPGSRMILDAILLALADIFSTQQRGIAILPGTRIAQGDGVQISNPVSGYELWLSGHVDYAVIEYEDVRDYKDRLLAPGGSREDAFEISTGRLFLVEAKCQSLSDIHILVSHIPEAVSQAIALLRSANLSEVRFCLSDGHTWIFFVLKSENGMLIYYESAARRLSRDLLEISDVPLRDIVQLVCEWLRPTATDLFVLE</sequence>
<dbReference type="AlphaFoldDB" id="A0A8I3A7K1"/>
<evidence type="ECO:0000313" key="3">
    <source>
        <dbReference type="Proteomes" id="UP000683000"/>
    </source>
</evidence>
<keyword evidence="1" id="KW-0175">Coiled coil</keyword>
<accession>A0A8I3A7K1</accession>
<organism evidence="2 3">
    <name type="scientific">Boletus reticuloceps</name>
    <dbReference type="NCBI Taxonomy" id="495285"/>
    <lineage>
        <taxon>Eukaryota</taxon>
        <taxon>Fungi</taxon>
        <taxon>Dikarya</taxon>
        <taxon>Basidiomycota</taxon>
        <taxon>Agaricomycotina</taxon>
        <taxon>Agaricomycetes</taxon>
        <taxon>Agaricomycetidae</taxon>
        <taxon>Boletales</taxon>
        <taxon>Boletineae</taxon>
        <taxon>Boletaceae</taxon>
        <taxon>Boletoideae</taxon>
        <taxon>Boletus</taxon>
    </lineage>
</organism>
<keyword evidence="3" id="KW-1185">Reference proteome</keyword>
<evidence type="ECO:0000313" key="2">
    <source>
        <dbReference type="EMBL" id="KAG6374753.1"/>
    </source>
</evidence>
<feature type="coiled-coil region" evidence="1">
    <location>
        <begin position="22"/>
        <end position="59"/>
    </location>
</feature>
<dbReference type="EMBL" id="JAGFBS010000017">
    <property type="protein sequence ID" value="KAG6374753.1"/>
    <property type="molecule type" value="Genomic_DNA"/>
</dbReference>
<proteinExistence type="predicted"/>
<dbReference type="OrthoDB" id="2667063at2759"/>
<dbReference type="Proteomes" id="UP000683000">
    <property type="component" value="Unassembled WGS sequence"/>
</dbReference>
<gene>
    <name evidence="2" type="ORF">JVT61DRAFT_4129</name>
</gene>
<reference evidence="2" key="1">
    <citation type="submission" date="2021-03" db="EMBL/GenBank/DDBJ databases">
        <title>Evolutionary innovations through gain and loss of genes in the ectomycorrhizal Boletales.</title>
        <authorList>
            <person name="Wu G."/>
            <person name="Miyauchi S."/>
            <person name="Morin E."/>
            <person name="Yang Z.-L."/>
            <person name="Xu J."/>
            <person name="Martin F.M."/>
        </authorList>
    </citation>
    <scope>NUCLEOTIDE SEQUENCE</scope>
    <source>
        <strain evidence="2">BR01</strain>
    </source>
</reference>
<evidence type="ECO:0000256" key="1">
    <source>
        <dbReference type="SAM" id="Coils"/>
    </source>
</evidence>